<dbReference type="InterPro" id="IPR036967">
    <property type="entry name" value="Ribosomal_uS11_sf"/>
</dbReference>
<evidence type="ECO:0008006" key="7">
    <source>
        <dbReference type="Google" id="ProtNLM"/>
    </source>
</evidence>
<feature type="compositionally biased region" description="Low complexity" evidence="4">
    <location>
        <begin position="179"/>
        <end position="193"/>
    </location>
</feature>
<keyword evidence="6" id="KW-1185">Reference proteome</keyword>
<sequence>MAAHVQMKWKLEFILKWVPASTDIDCTAPALPKLSASQTQTQDTLPFTESSTTSRLMATIKAPRAFLSSSFTCYSCRRRLLPATSTRAFSSTQPRPAEEPLGRLGGSQANNRGRPNRINDSSSMPNIADLLDRDTDSFADAHFAHEMTSPAEREKPYRLHVYATKHNTHLTFVQPSKPASQTASSGVSGTSASAKDQSKMVDVLLSLSAGNIGFRKAGRGSYDAAYQLGAFALKQMQEKGMLRDMHSLQVVMRGFGAGREALTKIILGSEGRFIRKKITSVVDATRLKQGGPRSKKPRRLAPGASAFSVILNHSAILEFGRNPGEQSGRKFNRSQHITSHYAYWLKRRPLCQMLGWRKLDVVGERQQPRSGAVSICNRRRMSGLKEKERWCELPPHQKASARARRPR</sequence>
<dbReference type="Proteomes" id="UP000073492">
    <property type="component" value="Unassembled WGS sequence"/>
</dbReference>
<comment type="caution">
    <text evidence="5">The sequence shown here is derived from an EMBL/GenBank/DDBJ whole genome shotgun (WGS) entry which is preliminary data.</text>
</comment>
<evidence type="ECO:0000313" key="5">
    <source>
        <dbReference type="EMBL" id="KXT13233.1"/>
    </source>
</evidence>
<comment type="similarity">
    <text evidence="1">Belongs to the universal ribosomal protein uS11 family.</text>
</comment>
<dbReference type="Gene3D" id="3.30.420.80">
    <property type="entry name" value="Ribosomal protein S11"/>
    <property type="match status" value="1"/>
</dbReference>
<dbReference type="HAMAP" id="MF_01310">
    <property type="entry name" value="Ribosomal_uS11"/>
    <property type="match status" value="1"/>
</dbReference>
<dbReference type="OrthoDB" id="1654884at2759"/>
<dbReference type="InterPro" id="IPR001971">
    <property type="entry name" value="Ribosomal_uS11"/>
</dbReference>
<dbReference type="GO" id="GO:0003735">
    <property type="term" value="F:structural constituent of ribosome"/>
    <property type="evidence" value="ECO:0007669"/>
    <property type="project" value="InterPro"/>
</dbReference>
<evidence type="ECO:0000313" key="6">
    <source>
        <dbReference type="Proteomes" id="UP000073492"/>
    </source>
</evidence>
<dbReference type="PANTHER" id="PTHR11759">
    <property type="entry name" value="40S RIBOSOMAL PROTEIN S14/30S RIBOSOMAL PROTEIN S11"/>
    <property type="match status" value="1"/>
</dbReference>
<protein>
    <recommendedName>
        <fullName evidence="7">Ribosomal protein S11</fullName>
    </recommendedName>
</protein>
<keyword evidence="3" id="KW-0687">Ribonucleoprotein</keyword>
<dbReference type="GO" id="GO:1990904">
    <property type="term" value="C:ribonucleoprotein complex"/>
    <property type="evidence" value="ECO:0007669"/>
    <property type="project" value="UniProtKB-KW"/>
</dbReference>
<evidence type="ECO:0000256" key="3">
    <source>
        <dbReference type="ARBA" id="ARBA00023274"/>
    </source>
</evidence>
<proteinExistence type="inferred from homology"/>
<keyword evidence="2" id="KW-0689">Ribosomal protein</keyword>
<gene>
    <name evidence="5" type="ORF">AC579_1728</name>
</gene>
<feature type="region of interest" description="Disordered" evidence="4">
    <location>
        <begin position="174"/>
        <end position="193"/>
    </location>
</feature>
<dbReference type="EMBL" id="LFZO01000124">
    <property type="protein sequence ID" value="KXT13233.1"/>
    <property type="molecule type" value="Genomic_DNA"/>
</dbReference>
<accession>A0A139IES0</accession>
<feature type="region of interest" description="Disordered" evidence="4">
    <location>
        <begin position="86"/>
        <end position="125"/>
    </location>
</feature>
<evidence type="ECO:0000256" key="1">
    <source>
        <dbReference type="ARBA" id="ARBA00006194"/>
    </source>
</evidence>
<feature type="compositionally biased region" description="Polar residues" evidence="4">
    <location>
        <begin position="107"/>
        <end position="125"/>
    </location>
</feature>
<name>A0A139IES0_9PEZI</name>
<dbReference type="SUPFAM" id="SSF53137">
    <property type="entry name" value="Translational machinery components"/>
    <property type="match status" value="1"/>
</dbReference>
<evidence type="ECO:0000256" key="4">
    <source>
        <dbReference type="SAM" id="MobiDB-lite"/>
    </source>
</evidence>
<dbReference type="AlphaFoldDB" id="A0A139IES0"/>
<evidence type="ECO:0000256" key="2">
    <source>
        <dbReference type="ARBA" id="ARBA00022980"/>
    </source>
</evidence>
<reference evidence="5 6" key="1">
    <citation type="submission" date="2015-07" db="EMBL/GenBank/DDBJ databases">
        <title>Comparative genomics of the Sigatoka disease complex on banana suggests a link between parallel evolutionary changes in Pseudocercospora fijiensis and Pseudocercospora eumusae and increased virulence on the banana host.</title>
        <authorList>
            <person name="Chang T.-C."/>
            <person name="Salvucci A."/>
            <person name="Crous P.W."/>
            <person name="Stergiopoulos I."/>
        </authorList>
    </citation>
    <scope>NUCLEOTIDE SEQUENCE [LARGE SCALE GENOMIC DNA]</scope>
    <source>
        <strain evidence="5 6">CBS 116634</strain>
    </source>
</reference>
<dbReference type="GO" id="GO:0005840">
    <property type="term" value="C:ribosome"/>
    <property type="evidence" value="ECO:0007669"/>
    <property type="project" value="UniProtKB-KW"/>
</dbReference>
<dbReference type="GO" id="GO:0006412">
    <property type="term" value="P:translation"/>
    <property type="evidence" value="ECO:0007669"/>
    <property type="project" value="InterPro"/>
</dbReference>
<dbReference type="STRING" id="113226.A0A139IES0"/>
<organism evidence="5 6">
    <name type="scientific">Pseudocercospora musae</name>
    <dbReference type="NCBI Taxonomy" id="113226"/>
    <lineage>
        <taxon>Eukaryota</taxon>
        <taxon>Fungi</taxon>
        <taxon>Dikarya</taxon>
        <taxon>Ascomycota</taxon>
        <taxon>Pezizomycotina</taxon>
        <taxon>Dothideomycetes</taxon>
        <taxon>Dothideomycetidae</taxon>
        <taxon>Mycosphaerellales</taxon>
        <taxon>Mycosphaerellaceae</taxon>
        <taxon>Pseudocercospora</taxon>
    </lineage>
</organism>